<reference evidence="4 5" key="1">
    <citation type="submission" date="2021-03" db="EMBL/GenBank/DDBJ databases">
        <title>Genomic and phenotypic characterization of Chloracidobacterium isolates provides evidence for multiple species.</title>
        <authorList>
            <person name="Saini M.K."/>
            <person name="Costas A.M.G."/>
            <person name="Tank M."/>
            <person name="Bryant D.A."/>
        </authorList>
    </citation>
    <scope>NUCLEOTIDE SEQUENCE [LARGE SCALE GENOMIC DNA]</scope>
    <source>
        <strain evidence="4 5">BV2-C</strain>
    </source>
</reference>
<dbReference type="Pfam" id="PF13672">
    <property type="entry name" value="PP2C_2"/>
    <property type="match status" value="1"/>
</dbReference>
<accession>A0ABX8BBU2</accession>
<dbReference type="Proteomes" id="UP000676506">
    <property type="component" value="Chromosome 1"/>
</dbReference>
<keyword evidence="2" id="KW-1133">Transmembrane helix</keyword>
<dbReference type="PROSITE" id="PS51746">
    <property type="entry name" value="PPM_2"/>
    <property type="match status" value="1"/>
</dbReference>
<dbReference type="InterPro" id="IPR036457">
    <property type="entry name" value="PPM-type-like_dom_sf"/>
</dbReference>
<protein>
    <submittedName>
        <fullName evidence="4">Protein phosphatase 2C domain-containing protein</fullName>
    </submittedName>
</protein>
<feature type="domain" description="PPM-type phosphatase" evidence="3">
    <location>
        <begin position="31"/>
        <end position="297"/>
    </location>
</feature>
<proteinExistence type="predicted"/>
<evidence type="ECO:0000256" key="2">
    <source>
        <dbReference type="SAM" id="Phobius"/>
    </source>
</evidence>
<feature type="transmembrane region" description="Helical" evidence="2">
    <location>
        <begin position="424"/>
        <end position="443"/>
    </location>
</feature>
<keyword evidence="5" id="KW-1185">Reference proteome</keyword>
<dbReference type="SMART" id="SM00332">
    <property type="entry name" value="PP2Cc"/>
    <property type="match status" value="1"/>
</dbReference>
<name>A0ABX8BBU2_9BACT</name>
<dbReference type="RefSeq" id="WP_211428896.1">
    <property type="nucleotide sequence ID" value="NZ_CP072648.1"/>
</dbReference>
<evidence type="ECO:0000313" key="4">
    <source>
        <dbReference type="EMBL" id="QUW03005.1"/>
    </source>
</evidence>
<gene>
    <name evidence="4" type="ORF">J8C06_00740</name>
</gene>
<feature type="compositionally biased region" description="Low complexity" evidence="1">
    <location>
        <begin position="378"/>
        <end position="393"/>
    </location>
</feature>
<feature type="compositionally biased region" description="Basic and acidic residues" evidence="1">
    <location>
        <begin position="308"/>
        <end position="325"/>
    </location>
</feature>
<feature type="region of interest" description="Disordered" evidence="1">
    <location>
        <begin position="305"/>
        <end position="412"/>
    </location>
</feature>
<evidence type="ECO:0000256" key="1">
    <source>
        <dbReference type="SAM" id="MobiDB-lite"/>
    </source>
</evidence>
<dbReference type="SMART" id="SM00331">
    <property type="entry name" value="PP2C_SIG"/>
    <property type="match status" value="1"/>
</dbReference>
<evidence type="ECO:0000259" key="3">
    <source>
        <dbReference type="PROSITE" id="PS51746"/>
    </source>
</evidence>
<keyword evidence="2" id="KW-0812">Transmembrane</keyword>
<feature type="region of interest" description="Disordered" evidence="1">
    <location>
        <begin position="448"/>
        <end position="470"/>
    </location>
</feature>
<organism evidence="4 5">
    <name type="scientific">Chloracidobacterium validum</name>
    <dbReference type="NCBI Taxonomy" id="2821543"/>
    <lineage>
        <taxon>Bacteria</taxon>
        <taxon>Pseudomonadati</taxon>
        <taxon>Acidobacteriota</taxon>
        <taxon>Terriglobia</taxon>
        <taxon>Terriglobales</taxon>
        <taxon>Acidobacteriaceae</taxon>
        <taxon>Chloracidobacterium</taxon>
    </lineage>
</organism>
<evidence type="ECO:0000313" key="5">
    <source>
        <dbReference type="Proteomes" id="UP000676506"/>
    </source>
</evidence>
<sequence length="470" mass="50371">METIHYGNEKSLSHHDAMTTATTANGLRRIEVYALTDVGVVRPHNEDNFLIVNLEDGQSWTAESQLPDHPLVVELRPPDQGVLLAVSDGMGGALAGEVASHLAVTQVCDSMMRLQKAEEFKRFGFHEHLRFAIERANLFINSQSQRSPEYAGMGATFTGAGLDGTMLYLAQVGDSRAYLFRHDLAVQITTDQSLVEQLIQSGHITREEAETHPYKNVILQALGATPSVTVTVDSLPVCRDDVLLLCSDGLSGKINSEDMRNILAAAEGNLRAACQRMVELANERGGEDNITVVLLRFTGDGFPARGEVAGDDRITPIDRDDELPHPTESSLGLGDEPTQDEPESSPTMELTSEGEPARGPTPAELAITGGLGLTRQFSAVSSPPADSPALSISNGTPTVPPSQSPTAHWSGGGTSDDGLRTYRLVAASLLVILSVCALIWTFFNRKAGVPPDGPDPPRNQTHVAARPPSC</sequence>
<keyword evidence="2" id="KW-0472">Membrane</keyword>
<dbReference type="CDD" id="cd00143">
    <property type="entry name" value="PP2Cc"/>
    <property type="match status" value="1"/>
</dbReference>
<dbReference type="InterPro" id="IPR001932">
    <property type="entry name" value="PPM-type_phosphatase-like_dom"/>
</dbReference>
<dbReference type="SUPFAM" id="SSF81606">
    <property type="entry name" value="PP2C-like"/>
    <property type="match status" value="1"/>
</dbReference>
<dbReference type="InterPro" id="IPR015655">
    <property type="entry name" value="PP2C"/>
</dbReference>
<dbReference type="Gene3D" id="3.60.40.10">
    <property type="entry name" value="PPM-type phosphatase domain"/>
    <property type="match status" value="1"/>
</dbReference>
<dbReference type="PANTHER" id="PTHR47992">
    <property type="entry name" value="PROTEIN PHOSPHATASE"/>
    <property type="match status" value="1"/>
</dbReference>
<dbReference type="EMBL" id="CP072648">
    <property type="protein sequence ID" value="QUW03005.1"/>
    <property type="molecule type" value="Genomic_DNA"/>
</dbReference>